<dbReference type="STRING" id="1798377.A2872_04180"/>
<proteinExistence type="predicted"/>
<comment type="caution">
    <text evidence="2">The sequence shown here is derived from an EMBL/GenBank/DDBJ whole genome shotgun (WGS) entry which is preliminary data.</text>
</comment>
<dbReference type="Pfam" id="PF13115">
    <property type="entry name" value="YtkA"/>
    <property type="match status" value="1"/>
</dbReference>
<accession>A0A1F5Z133</accession>
<sequence length="136" mass="14279">MKAMQNKYLLISLMIGAAIIVGLSWKTLSGSGTSTGSGNEAISLTTNPNPLQMGPATFIIDVKDKTGKPVDNATVFFDLNMTAMNMGTQQGNATSQGNGKYAASGGMSMRGPWRVSTKITMPDGSIVNKDFTVNVP</sequence>
<dbReference type="InterPro" id="IPR013783">
    <property type="entry name" value="Ig-like_fold"/>
</dbReference>
<dbReference type="EMBL" id="MFJG01000025">
    <property type="protein sequence ID" value="OGG06141.1"/>
    <property type="molecule type" value="Genomic_DNA"/>
</dbReference>
<organism evidence="2 3">
    <name type="scientific">Candidatus Gottesmanbacteria bacterium RIFCSPHIGHO2_01_FULL_42_12</name>
    <dbReference type="NCBI Taxonomy" id="1798377"/>
    <lineage>
        <taxon>Bacteria</taxon>
        <taxon>Candidatus Gottesmaniibacteriota</taxon>
    </lineage>
</organism>
<dbReference type="Gene3D" id="2.60.40.10">
    <property type="entry name" value="Immunoglobulins"/>
    <property type="match status" value="1"/>
</dbReference>
<evidence type="ECO:0000313" key="3">
    <source>
        <dbReference type="Proteomes" id="UP000178681"/>
    </source>
</evidence>
<gene>
    <name evidence="2" type="ORF">A2872_04180</name>
</gene>
<dbReference type="AlphaFoldDB" id="A0A1F5Z133"/>
<name>A0A1F5Z133_9BACT</name>
<evidence type="ECO:0000259" key="1">
    <source>
        <dbReference type="Pfam" id="PF13115"/>
    </source>
</evidence>
<dbReference type="Proteomes" id="UP000178681">
    <property type="component" value="Unassembled WGS sequence"/>
</dbReference>
<dbReference type="InterPro" id="IPR032693">
    <property type="entry name" value="YtkA-like_dom"/>
</dbReference>
<reference evidence="2 3" key="1">
    <citation type="journal article" date="2016" name="Nat. Commun.">
        <title>Thousands of microbial genomes shed light on interconnected biogeochemical processes in an aquifer system.</title>
        <authorList>
            <person name="Anantharaman K."/>
            <person name="Brown C.T."/>
            <person name="Hug L.A."/>
            <person name="Sharon I."/>
            <person name="Castelle C.J."/>
            <person name="Probst A.J."/>
            <person name="Thomas B.C."/>
            <person name="Singh A."/>
            <person name="Wilkins M.J."/>
            <person name="Karaoz U."/>
            <person name="Brodie E.L."/>
            <person name="Williams K.H."/>
            <person name="Hubbard S.S."/>
            <person name="Banfield J.F."/>
        </authorList>
    </citation>
    <scope>NUCLEOTIDE SEQUENCE [LARGE SCALE GENOMIC DNA]</scope>
</reference>
<feature type="domain" description="YtkA-like" evidence="1">
    <location>
        <begin position="42"/>
        <end position="117"/>
    </location>
</feature>
<evidence type="ECO:0000313" key="2">
    <source>
        <dbReference type="EMBL" id="OGG06141.1"/>
    </source>
</evidence>
<protein>
    <recommendedName>
        <fullName evidence="1">YtkA-like domain-containing protein</fullName>
    </recommendedName>
</protein>